<dbReference type="SUPFAM" id="SSF51338">
    <property type="entry name" value="Composite domain of metallo-dependent hydrolases"/>
    <property type="match status" value="1"/>
</dbReference>
<organism evidence="3">
    <name type="scientific">marine metagenome</name>
    <dbReference type="NCBI Taxonomy" id="408172"/>
    <lineage>
        <taxon>unclassified sequences</taxon>
        <taxon>metagenomes</taxon>
        <taxon>ecological metagenomes</taxon>
    </lineage>
</organism>
<feature type="domain" description="Amidohydrolase-related" evidence="2">
    <location>
        <begin position="54"/>
        <end position="404"/>
    </location>
</feature>
<protein>
    <recommendedName>
        <fullName evidence="2">Amidohydrolase-related domain-containing protein</fullName>
    </recommendedName>
</protein>
<reference evidence="3" key="1">
    <citation type="submission" date="2018-05" db="EMBL/GenBank/DDBJ databases">
        <authorList>
            <person name="Lanie J.A."/>
            <person name="Ng W.-L."/>
            <person name="Kazmierczak K.M."/>
            <person name="Andrzejewski T.M."/>
            <person name="Davidsen T.M."/>
            <person name="Wayne K.J."/>
            <person name="Tettelin H."/>
            <person name="Glass J.I."/>
            <person name="Rusch D."/>
            <person name="Podicherti R."/>
            <person name="Tsui H.-C.T."/>
            <person name="Winkler M.E."/>
        </authorList>
    </citation>
    <scope>NUCLEOTIDE SEQUENCE</scope>
</reference>
<dbReference type="InterPro" id="IPR032466">
    <property type="entry name" value="Metal_Hydrolase"/>
</dbReference>
<dbReference type="PANTHER" id="PTHR43135:SF3">
    <property type="entry name" value="ALPHA-D-RIBOSE 1-METHYLPHOSPHONATE 5-TRIPHOSPHATE DIPHOSPHATASE"/>
    <property type="match status" value="1"/>
</dbReference>
<proteinExistence type="predicted"/>
<evidence type="ECO:0000313" key="3">
    <source>
        <dbReference type="EMBL" id="SVA80913.1"/>
    </source>
</evidence>
<dbReference type="Gene3D" id="2.30.40.10">
    <property type="entry name" value="Urease, subunit C, domain 1"/>
    <property type="match status" value="1"/>
</dbReference>
<sequence>MKAVICAGLFDGTGVEIRKNWTLLVDQGNVMASGPCSEMEIPEGAEVVDSGNLTVLPGLIDCHDHLASFGYETASRWGLTEQRTHRDMRIASVLKQTLETGYTTIRDAGGLAAGFRDAVDEGLVPGPRLLVSLGIISPTGGIGEHISPSGYGTPFPEDPSVPSGVANGPHEMRAKVREMVRSGADVIKFAATGGASSRGGLEPKDMLISKEEIDALVDEAHKLGRKVMCHALGGPGLRAGIEAGVDSVEHGTFLHEDPELLRLMAQGNIFFAPTFSVYKYHGERGTPHGRRRSAELRGDHVSSLLAAMEAGVKVVSGTDAGGWVHGNNAEEITCLVEAGMTPAQAILAATRTAAECIGREKDLGTLEAGKKADLIFVEGSPLVDVTGLEHGRAVSLVMKEGDVVYDVREGAGIS</sequence>
<evidence type="ECO:0000256" key="1">
    <source>
        <dbReference type="SAM" id="MobiDB-lite"/>
    </source>
</evidence>
<feature type="region of interest" description="Disordered" evidence="1">
    <location>
        <begin position="146"/>
        <end position="168"/>
    </location>
</feature>
<accession>A0A381YWF2</accession>
<gene>
    <name evidence="3" type="ORF">METZ01_LOCUS133767</name>
</gene>
<dbReference type="Pfam" id="PF01979">
    <property type="entry name" value="Amidohydro_1"/>
    <property type="match status" value="1"/>
</dbReference>
<dbReference type="InterPro" id="IPR057744">
    <property type="entry name" value="OTAase-like"/>
</dbReference>
<dbReference type="EMBL" id="UINC01019145">
    <property type="protein sequence ID" value="SVA80913.1"/>
    <property type="molecule type" value="Genomic_DNA"/>
</dbReference>
<dbReference type="SUPFAM" id="SSF51556">
    <property type="entry name" value="Metallo-dependent hydrolases"/>
    <property type="match status" value="1"/>
</dbReference>
<dbReference type="CDD" id="cd01299">
    <property type="entry name" value="Met_dep_hydrolase_A"/>
    <property type="match status" value="1"/>
</dbReference>
<dbReference type="InterPro" id="IPR006680">
    <property type="entry name" value="Amidohydro-rel"/>
</dbReference>
<name>A0A381YWF2_9ZZZZ</name>
<dbReference type="InterPro" id="IPR051781">
    <property type="entry name" value="Metallo-dep_Hydrolase"/>
</dbReference>
<dbReference type="AlphaFoldDB" id="A0A381YWF2"/>
<dbReference type="InterPro" id="IPR011059">
    <property type="entry name" value="Metal-dep_hydrolase_composite"/>
</dbReference>
<dbReference type="Gene3D" id="3.20.20.140">
    <property type="entry name" value="Metal-dependent hydrolases"/>
    <property type="match status" value="1"/>
</dbReference>
<evidence type="ECO:0000259" key="2">
    <source>
        <dbReference type="Pfam" id="PF01979"/>
    </source>
</evidence>
<dbReference type="PANTHER" id="PTHR43135">
    <property type="entry name" value="ALPHA-D-RIBOSE 1-METHYLPHOSPHONATE 5-TRIPHOSPHATE DIPHOSPHATASE"/>
    <property type="match status" value="1"/>
</dbReference>
<dbReference type="GO" id="GO:0016810">
    <property type="term" value="F:hydrolase activity, acting on carbon-nitrogen (but not peptide) bonds"/>
    <property type="evidence" value="ECO:0007669"/>
    <property type="project" value="InterPro"/>
</dbReference>